<evidence type="ECO:0000256" key="5">
    <source>
        <dbReference type="RuleBase" id="RU362022"/>
    </source>
</evidence>
<dbReference type="EC" id="2.1.1.100" evidence="5"/>
<keyword evidence="5" id="KW-0256">Endoplasmic reticulum</keyword>
<organism evidence="6 7">
    <name type="scientific">Epicoccum nigrum</name>
    <name type="common">Soil fungus</name>
    <name type="synonym">Epicoccum purpurascens</name>
    <dbReference type="NCBI Taxonomy" id="105696"/>
    <lineage>
        <taxon>Eukaryota</taxon>
        <taxon>Fungi</taxon>
        <taxon>Dikarya</taxon>
        <taxon>Ascomycota</taxon>
        <taxon>Pezizomycotina</taxon>
        <taxon>Dothideomycetes</taxon>
        <taxon>Pleosporomycetidae</taxon>
        <taxon>Pleosporales</taxon>
        <taxon>Pleosporineae</taxon>
        <taxon>Didymellaceae</taxon>
        <taxon>Epicoccum</taxon>
    </lineage>
</organism>
<proteinExistence type="inferred from homology"/>
<keyword evidence="5" id="KW-0949">S-adenosyl-L-methionine</keyword>
<dbReference type="PANTHER" id="PTHR12714">
    <property type="entry name" value="PROTEIN-S ISOPRENYLCYSTEINE O-METHYLTRANSFERASE"/>
    <property type="match status" value="1"/>
</dbReference>
<evidence type="ECO:0000313" key="6">
    <source>
        <dbReference type="EMBL" id="OSS51773.1"/>
    </source>
</evidence>
<keyword evidence="3 5" id="KW-1133">Transmembrane helix</keyword>
<evidence type="ECO:0000256" key="3">
    <source>
        <dbReference type="ARBA" id="ARBA00022989"/>
    </source>
</evidence>
<dbReference type="STRING" id="105696.A0A1Y2M6Q4"/>
<dbReference type="Gene3D" id="1.20.120.1630">
    <property type="match status" value="1"/>
</dbReference>
<comment type="catalytic activity">
    <reaction evidence="5">
        <text>[protein]-C-terminal S-[(2E,6E)-farnesyl]-L-cysteine + S-adenosyl-L-methionine = [protein]-C-terminal S-[(2E,6E)-farnesyl]-L-cysteine methyl ester + S-adenosyl-L-homocysteine</text>
        <dbReference type="Rhea" id="RHEA:21672"/>
        <dbReference type="Rhea" id="RHEA-COMP:12125"/>
        <dbReference type="Rhea" id="RHEA-COMP:12126"/>
        <dbReference type="ChEBI" id="CHEBI:57856"/>
        <dbReference type="ChEBI" id="CHEBI:59789"/>
        <dbReference type="ChEBI" id="CHEBI:90510"/>
        <dbReference type="ChEBI" id="CHEBI:90511"/>
        <dbReference type="EC" id="2.1.1.100"/>
    </reaction>
</comment>
<evidence type="ECO:0000256" key="2">
    <source>
        <dbReference type="ARBA" id="ARBA00022692"/>
    </source>
</evidence>
<feature type="transmembrane region" description="Helical" evidence="5">
    <location>
        <begin position="105"/>
        <end position="126"/>
    </location>
</feature>
<feature type="transmembrane region" description="Helical" evidence="5">
    <location>
        <begin position="196"/>
        <end position="215"/>
    </location>
</feature>
<dbReference type="GO" id="GO:0005789">
    <property type="term" value="C:endoplasmic reticulum membrane"/>
    <property type="evidence" value="ECO:0007669"/>
    <property type="project" value="UniProtKB-SubCell"/>
</dbReference>
<dbReference type="Pfam" id="PF04140">
    <property type="entry name" value="ICMT"/>
    <property type="match status" value="1"/>
</dbReference>
<dbReference type="AlphaFoldDB" id="A0A1Y2M6Q4"/>
<reference evidence="6 7" key="1">
    <citation type="journal article" date="2017" name="Genome Announc.">
        <title>Genome sequence of the saprophytic ascomycete Epicoccum nigrum ICMP 19927 strain isolated from New Zealand.</title>
        <authorList>
            <person name="Fokin M."/>
            <person name="Fleetwood D."/>
            <person name="Weir B.S."/>
            <person name="Villas-Boas S.G."/>
        </authorList>
    </citation>
    <scope>NUCLEOTIDE SEQUENCE [LARGE SCALE GENOMIC DNA]</scope>
    <source>
        <strain evidence="6 7">ICMP 19927</strain>
    </source>
</reference>
<keyword evidence="5" id="KW-0489">Methyltransferase</keyword>
<sequence>MDTSTLSKYFSAILYALTILHAGYLLQLAFRQPSSKVISHKTESLPMYLAASPKGMLFARTITLLLALHHATVSLTLSHTLPHSPSLQSAICPTPHHLDPRFFTWSLPIIAALSLLYISITIRLLAYAHLGTNFTFRVAAPDELVTSGVYTYIRHPSYTGLLMVLVAYYLLLIRPRGVLSCWAGVVGEEMVGEGRYAYVLPVVGFSVFVSMFMVWRVKEEEDMMEREFGEKWRRYRAGTKRFVPFVY</sequence>
<dbReference type="Proteomes" id="UP000193240">
    <property type="component" value="Unassembled WGS sequence"/>
</dbReference>
<dbReference type="GO" id="GO:0004671">
    <property type="term" value="F:protein C-terminal S-isoprenylcysteine carboxyl O-methyltransferase activity"/>
    <property type="evidence" value="ECO:0007669"/>
    <property type="project" value="UniProtKB-EC"/>
</dbReference>
<comment type="similarity">
    <text evidence="5">Belongs to the class VI-like SAM-binding methyltransferase superfamily. Isoprenylcysteine carboxyl methyltransferase family.</text>
</comment>
<keyword evidence="2 5" id="KW-0812">Transmembrane</keyword>
<keyword evidence="7" id="KW-1185">Reference proteome</keyword>
<dbReference type="InParanoid" id="A0A1Y2M6Q4"/>
<accession>A0A1Y2M6Q4</accession>
<dbReference type="EMBL" id="KZ107840">
    <property type="protein sequence ID" value="OSS51773.1"/>
    <property type="molecule type" value="Genomic_DNA"/>
</dbReference>
<keyword evidence="4 5" id="KW-0472">Membrane</keyword>
<feature type="transmembrane region" description="Helical" evidence="5">
    <location>
        <begin position="12"/>
        <end position="30"/>
    </location>
</feature>
<dbReference type="GO" id="GO:0032259">
    <property type="term" value="P:methylation"/>
    <property type="evidence" value="ECO:0007669"/>
    <property type="project" value="UniProtKB-KW"/>
</dbReference>
<feature type="transmembrane region" description="Helical" evidence="5">
    <location>
        <begin position="158"/>
        <end position="176"/>
    </location>
</feature>
<dbReference type="InterPro" id="IPR007269">
    <property type="entry name" value="ICMT_MeTrfase"/>
</dbReference>
<gene>
    <name evidence="6" type="ORF">B5807_03999</name>
</gene>
<evidence type="ECO:0000256" key="1">
    <source>
        <dbReference type="ARBA" id="ARBA00004141"/>
    </source>
</evidence>
<comment type="subcellular location">
    <subcellularLocation>
        <location evidence="5">Endoplasmic reticulum membrane</location>
        <topology evidence="5">Multi-pass membrane protein</topology>
    </subcellularLocation>
    <subcellularLocation>
        <location evidence="1">Membrane</location>
        <topology evidence="1">Multi-pass membrane protein</topology>
    </subcellularLocation>
</comment>
<dbReference type="OMA" id="FLAYLVW"/>
<name>A0A1Y2M6Q4_EPING</name>
<evidence type="ECO:0000313" key="7">
    <source>
        <dbReference type="Proteomes" id="UP000193240"/>
    </source>
</evidence>
<keyword evidence="5" id="KW-0808">Transferase</keyword>
<evidence type="ECO:0000256" key="4">
    <source>
        <dbReference type="ARBA" id="ARBA00023136"/>
    </source>
</evidence>
<protein>
    <recommendedName>
        <fullName evidence="5">Protein-S-isoprenylcysteine O-methyltransferase</fullName>
        <ecNumber evidence="5">2.1.1.100</ecNumber>
    </recommendedName>
</protein>
<dbReference type="PANTHER" id="PTHR12714:SF9">
    <property type="entry name" value="PROTEIN-S-ISOPRENYLCYSTEINE O-METHYLTRANSFERASE"/>
    <property type="match status" value="1"/>
</dbReference>